<keyword evidence="8" id="KW-0067">ATP-binding</keyword>
<keyword evidence="6" id="KW-0378">Hydrolase</keyword>
<dbReference type="InterPro" id="IPR027417">
    <property type="entry name" value="P-loop_NTPase"/>
</dbReference>
<feature type="region of interest" description="Disordered" evidence="12">
    <location>
        <begin position="659"/>
        <end position="679"/>
    </location>
</feature>
<keyword evidence="5" id="KW-0863">Zinc-finger</keyword>
<dbReference type="InterPro" id="IPR014721">
    <property type="entry name" value="Ribsml_uS5_D2-typ_fold_subgr"/>
</dbReference>
<accession>D7FMM0</accession>
<dbReference type="Proteomes" id="UP000002630">
    <property type="component" value="Linkage Group LG24"/>
</dbReference>
<dbReference type="GO" id="GO:0005524">
    <property type="term" value="F:ATP binding"/>
    <property type="evidence" value="ECO:0007669"/>
    <property type="project" value="UniProtKB-KW"/>
</dbReference>
<dbReference type="EMBL" id="FN648214">
    <property type="protein sequence ID" value="CBJ25917.1"/>
    <property type="molecule type" value="Genomic_DNA"/>
</dbReference>
<dbReference type="GO" id="GO:0016787">
    <property type="term" value="F:hydrolase activity"/>
    <property type="evidence" value="ECO:0007669"/>
    <property type="project" value="UniProtKB-KW"/>
</dbReference>
<dbReference type="HAMAP" id="MF_01498">
    <property type="entry name" value="RadA_bact"/>
    <property type="match status" value="1"/>
</dbReference>
<keyword evidence="4" id="KW-0227">DNA damage</keyword>
<keyword evidence="11" id="KW-0234">DNA repair</keyword>
<reference evidence="14 15" key="1">
    <citation type="journal article" date="2010" name="Nature">
        <title>The Ectocarpus genome and the independent evolution of multicellularity in brown algae.</title>
        <authorList>
            <person name="Cock J.M."/>
            <person name="Sterck L."/>
            <person name="Rouze P."/>
            <person name="Scornet D."/>
            <person name="Allen A.E."/>
            <person name="Amoutzias G."/>
            <person name="Anthouard V."/>
            <person name="Artiguenave F."/>
            <person name="Aury J.M."/>
            <person name="Badger J.H."/>
            <person name="Beszteri B."/>
            <person name="Billiau K."/>
            <person name="Bonnet E."/>
            <person name="Bothwell J.H."/>
            <person name="Bowler C."/>
            <person name="Boyen C."/>
            <person name="Brownlee C."/>
            <person name="Carrano C.J."/>
            <person name="Charrier B."/>
            <person name="Cho G.Y."/>
            <person name="Coelho S.M."/>
            <person name="Collen J."/>
            <person name="Corre E."/>
            <person name="Da Silva C."/>
            <person name="Delage L."/>
            <person name="Delaroque N."/>
            <person name="Dittami S.M."/>
            <person name="Doulbeau S."/>
            <person name="Elias M."/>
            <person name="Farnham G."/>
            <person name="Gachon C.M."/>
            <person name="Gschloessl B."/>
            <person name="Heesch S."/>
            <person name="Jabbari K."/>
            <person name="Jubin C."/>
            <person name="Kawai H."/>
            <person name="Kimura K."/>
            <person name="Kloareg B."/>
            <person name="Kupper F.C."/>
            <person name="Lang D."/>
            <person name="Le Bail A."/>
            <person name="Leblanc C."/>
            <person name="Lerouge P."/>
            <person name="Lohr M."/>
            <person name="Lopez P.J."/>
            <person name="Martens C."/>
            <person name="Maumus F."/>
            <person name="Michel G."/>
            <person name="Miranda-Saavedra D."/>
            <person name="Morales J."/>
            <person name="Moreau H."/>
            <person name="Motomura T."/>
            <person name="Nagasato C."/>
            <person name="Napoli C.A."/>
            <person name="Nelson D.R."/>
            <person name="Nyvall-Collen P."/>
            <person name="Peters A.F."/>
            <person name="Pommier C."/>
            <person name="Potin P."/>
            <person name="Poulain J."/>
            <person name="Quesneville H."/>
            <person name="Read B."/>
            <person name="Rensing S.A."/>
            <person name="Ritter A."/>
            <person name="Rousvoal S."/>
            <person name="Samanta M."/>
            <person name="Samson G."/>
            <person name="Schroeder D.C."/>
            <person name="Segurens B."/>
            <person name="Strittmatter M."/>
            <person name="Tonon T."/>
            <person name="Tregear J.W."/>
            <person name="Valentin K."/>
            <person name="von Dassow P."/>
            <person name="Yamagishi T."/>
            <person name="Van de Peer Y."/>
            <person name="Wincker P."/>
        </authorList>
    </citation>
    <scope>NUCLEOTIDE SEQUENCE [LARGE SCALE GENOMIC DNA]</scope>
    <source>
        <strain evidence="15">Ec32 / CCAP1310/4</strain>
    </source>
</reference>
<keyword evidence="7" id="KW-0862">Zinc</keyword>
<dbReference type="SUPFAM" id="SSF52540">
    <property type="entry name" value="P-loop containing nucleoside triphosphate hydrolases"/>
    <property type="match status" value="1"/>
</dbReference>
<dbReference type="GO" id="GO:0009536">
    <property type="term" value="C:plastid"/>
    <property type="evidence" value="ECO:0007669"/>
    <property type="project" value="UniProtKB-SubCell"/>
</dbReference>
<evidence type="ECO:0000256" key="11">
    <source>
        <dbReference type="ARBA" id="ARBA00023204"/>
    </source>
</evidence>
<feature type="compositionally biased region" description="Low complexity" evidence="12">
    <location>
        <begin position="178"/>
        <end position="195"/>
    </location>
</feature>
<evidence type="ECO:0000256" key="8">
    <source>
        <dbReference type="ARBA" id="ARBA00022840"/>
    </source>
</evidence>
<evidence type="ECO:0000256" key="2">
    <source>
        <dbReference type="ARBA" id="ARBA00022723"/>
    </source>
</evidence>
<gene>
    <name evidence="14" type="ORF">Esi_0017_0126</name>
</gene>
<dbReference type="CDD" id="cd01121">
    <property type="entry name" value="RadA_SMS_N"/>
    <property type="match status" value="1"/>
</dbReference>
<dbReference type="OrthoDB" id="41505at2759"/>
<keyword evidence="15" id="KW-1185">Reference proteome</keyword>
<feature type="region of interest" description="Disordered" evidence="12">
    <location>
        <begin position="710"/>
        <end position="819"/>
    </location>
</feature>
<dbReference type="GO" id="GO:0003684">
    <property type="term" value="F:damaged DNA binding"/>
    <property type="evidence" value="ECO:0007669"/>
    <property type="project" value="InterPro"/>
</dbReference>
<feature type="region of interest" description="Disordered" evidence="12">
    <location>
        <begin position="307"/>
        <end position="329"/>
    </location>
</feature>
<evidence type="ECO:0000256" key="5">
    <source>
        <dbReference type="ARBA" id="ARBA00022771"/>
    </source>
</evidence>
<evidence type="ECO:0000256" key="6">
    <source>
        <dbReference type="ARBA" id="ARBA00022801"/>
    </source>
</evidence>
<dbReference type="InterPro" id="IPR041166">
    <property type="entry name" value="Rubredoxin_2"/>
</dbReference>
<keyword evidence="10" id="KW-0238">DNA-binding</keyword>
<dbReference type="AlphaFoldDB" id="D7FMM0"/>
<dbReference type="Gene3D" id="3.30.230.10">
    <property type="match status" value="1"/>
</dbReference>
<dbReference type="InterPro" id="IPR020568">
    <property type="entry name" value="Ribosomal_Su5_D2-typ_SF"/>
</dbReference>
<evidence type="ECO:0000256" key="9">
    <source>
        <dbReference type="ARBA" id="ARBA00023016"/>
    </source>
</evidence>
<dbReference type="InterPro" id="IPR003593">
    <property type="entry name" value="AAA+_ATPase"/>
</dbReference>
<evidence type="ECO:0000259" key="13">
    <source>
        <dbReference type="PROSITE" id="PS50162"/>
    </source>
</evidence>
<dbReference type="EMBL" id="FN649749">
    <property type="protein sequence ID" value="CBJ25917.1"/>
    <property type="molecule type" value="Genomic_DNA"/>
</dbReference>
<dbReference type="SMART" id="SM00382">
    <property type="entry name" value="AAA"/>
    <property type="match status" value="1"/>
</dbReference>
<feature type="region of interest" description="Disordered" evidence="12">
    <location>
        <begin position="57"/>
        <end position="133"/>
    </location>
</feature>
<keyword evidence="9" id="KW-0346">Stress response</keyword>
<dbReference type="Gene3D" id="3.40.50.300">
    <property type="entry name" value="P-loop containing nucleotide triphosphate hydrolases"/>
    <property type="match status" value="1"/>
</dbReference>
<dbReference type="GO" id="GO:0140664">
    <property type="term" value="F:ATP-dependent DNA damage sensor activity"/>
    <property type="evidence" value="ECO:0007669"/>
    <property type="project" value="InterPro"/>
</dbReference>
<dbReference type="PROSITE" id="PS50162">
    <property type="entry name" value="RECA_2"/>
    <property type="match status" value="1"/>
</dbReference>
<feature type="compositionally biased region" description="Basic residues" evidence="12">
    <location>
        <begin position="711"/>
        <end position="726"/>
    </location>
</feature>
<dbReference type="eggNOG" id="ENOG502QQ01">
    <property type="taxonomic scope" value="Eukaryota"/>
</dbReference>
<dbReference type="PANTHER" id="PTHR32472:SF10">
    <property type="entry name" value="DNA REPAIR PROTEIN RADA-LIKE PROTEIN"/>
    <property type="match status" value="1"/>
</dbReference>
<dbReference type="NCBIfam" id="TIGR00416">
    <property type="entry name" value="sms"/>
    <property type="match status" value="1"/>
</dbReference>
<evidence type="ECO:0000256" key="12">
    <source>
        <dbReference type="SAM" id="MobiDB-lite"/>
    </source>
</evidence>
<evidence type="ECO:0000313" key="15">
    <source>
        <dbReference type="Proteomes" id="UP000002630"/>
    </source>
</evidence>
<evidence type="ECO:0000256" key="4">
    <source>
        <dbReference type="ARBA" id="ARBA00022763"/>
    </source>
</evidence>
<evidence type="ECO:0000256" key="7">
    <source>
        <dbReference type="ARBA" id="ARBA00022833"/>
    </source>
</evidence>
<evidence type="ECO:0000256" key="10">
    <source>
        <dbReference type="ARBA" id="ARBA00023125"/>
    </source>
</evidence>
<dbReference type="GO" id="GO:0000725">
    <property type="term" value="P:recombinational repair"/>
    <property type="evidence" value="ECO:0007669"/>
    <property type="project" value="TreeGrafter"/>
</dbReference>
<dbReference type="GO" id="GO:0008270">
    <property type="term" value="F:zinc ion binding"/>
    <property type="evidence" value="ECO:0007669"/>
    <property type="project" value="UniProtKB-KW"/>
</dbReference>
<dbReference type="InParanoid" id="D7FMM0"/>
<proteinExistence type="inferred from homology"/>
<keyword evidence="3" id="KW-0547">Nucleotide-binding</keyword>
<dbReference type="SUPFAM" id="SSF54211">
    <property type="entry name" value="Ribosomal protein S5 domain 2-like"/>
    <property type="match status" value="1"/>
</dbReference>
<protein>
    <submittedName>
        <fullName evidence="14">DNA repair protein RadA</fullName>
    </submittedName>
</protein>
<feature type="compositionally biased region" description="Gly residues" evidence="12">
    <location>
        <begin position="196"/>
        <end position="205"/>
    </location>
</feature>
<dbReference type="InterPro" id="IPR020588">
    <property type="entry name" value="RecA_ATP-bd"/>
</dbReference>
<feature type="compositionally biased region" description="Acidic residues" evidence="12">
    <location>
        <begin position="307"/>
        <end position="324"/>
    </location>
</feature>
<dbReference type="PANTHER" id="PTHR32472">
    <property type="entry name" value="DNA REPAIR PROTEIN RADA"/>
    <property type="match status" value="1"/>
</dbReference>
<evidence type="ECO:0000313" key="14">
    <source>
        <dbReference type="EMBL" id="CBJ25917.1"/>
    </source>
</evidence>
<dbReference type="STRING" id="2880.D7FMM0"/>
<feature type="region of interest" description="Disordered" evidence="12">
    <location>
        <begin position="177"/>
        <end position="215"/>
    </location>
</feature>
<keyword evidence="2" id="KW-0479">Metal-binding</keyword>
<dbReference type="InterPro" id="IPR004504">
    <property type="entry name" value="DNA_repair_RadA"/>
</dbReference>
<feature type="compositionally biased region" description="Acidic residues" evidence="12">
    <location>
        <begin position="801"/>
        <end position="819"/>
    </location>
</feature>
<dbReference type="Pfam" id="PF13481">
    <property type="entry name" value="AAA_25"/>
    <property type="match status" value="1"/>
</dbReference>
<feature type="region of interest" description="Disordered" evidence="12">
    <location>
        <begin position="1"/>
        <end position="32"/>
    </location>
</feature>
<evidence type="ECO:0000256" key="1">
    <source>
        <dbReference type="ARBA" id="ARBA00004474"/>
    </source>
</evidence>
<feature type="domain" description="RecA family profile 1" evidence="13">
    <location>
        <begin position="246"/>
        <end position="438"/>
    </location>
</feature>
<evidence type="ECO:0000256" key="3">
    <source>
        <dbReference type="ARBA" id="ARBA00022741"/>
    </source>
</evidence>
<dbReference type="Pfam" id="PF13541">
    <property type="entry name" value="ChlI"/>
    <property type="match status" value="1"/>
</dbReference>
<organism evidence="14 15">
    <name type="scientific">Ectocarpus siliculosus</name>
    <name type="common">Brown alga</name>
    <name type="synonym">Conferva siliculosa</name>
    <dbReference type="NCBI Taxonomy" id="2880"/>
    <lineage>
        <taxon>Eukaryota</taxon>
        <taxon>Sar</taxon>
        <taxon>Stramenopiles</taxon>
        <taxon>Ochrophyta</taxon>
        <taxon>PX clade</taxon>
        <taxon>Phaeophyceae</taxon>
        <taxon>Ectocarpales</taxon>
        <taxon>Ectocarpaceae</taxon>
        <taxon>Ectocarpus</taxon>
    </lineage>
</organism>
<sequence>MPGATDAQRGNRQLRAPGHHTTSTAVLAGGTWTGPLPCFVTPVGGCSVGQEQRRSICFEDQQQKHGRPITPRSARRPREDERSSSDTGGSWNEGEDDESVPERRSGKAGTPMPRMVSWGLNSRSQPSARKALGSNKKTHTIVYVCEVCGSEHVQWVGRCPTCKEWNCVKPFKVRREQGSSPSRVSRAAAASVTAGARGGGRGASGGDPEFSGLGGGAFGGSGGAGWLPEEGFAAPTLLSEVGEAEKQGRMPLPGTELPRVLGGGLVPGSMVMLGGDPGVGKSTLLLQLAGQLASSQAGAFEAAFEEEEEADEGFQEEAGGEAGEDATPVTEAERCRAGTVVYISGEENNSQVAARAARMGIGGVDLFLYCETDIDVIIDQMLVMQPQPALVMVDSIQTMRTQDSTSSPGSVTQVKECASRLVRLAKGSGITVFIVGHVTKSGSIAGPKVVEHMVDTVLYLEGDRFNSYRLLRSVKNRFGPSNEIGVFQMEAGGLDDVADPSMLFLSDKNVDDDDHAEHMDGSAVCVYMEGSRPILCELQSLVTYTRLPSPRRTSDGLPIPRLLLLLAVLQKRLGYDMSSREVYLNIVGGLKVQETAADLAVALAVVSSYTTIPVRPDTCFIGEIGLGGELRPVQQLPRRIQEAETFGFSRVVVPFTRKNRSARSRGGGRAGKARVAAGVSEAGNDGRRGAIEVIECRNLKDAVAAGLTAVPKKRGGGSRRSGGKGRGRFDPSSSSSSSEPEYGWQSNKKRQPMEDEGGGGGGKVRESGFGSTSGGDVVDMEGFEGGWRDSMRDPGGYGSSAEEEEFDEWADGEDGDERR</sequence>
<name>D7FMM0_ECTSI</name>
<dbReference type="OMA" id="DECHAFG"/>
<comment type="subcellular location">
    <subcellularLocation>
        <location evidence="1">Plastid</location>
    </subcellularLocation>
</comment>
<dbReference type="Pfam" id="PF18073">
    <property type="entry name" value="Zn_ribbon_LapB"/>
    <property type="match status" value="1"/>
</dbReference>